<evidence type="ECO:0000256" key="1">
    <source>
        <dbReference type="SAM" id="MobiDB-lite"/>
    </source>
</evidence>
<organism evidence="2 3">
    <name type="scientific">Micractinium conductrix</name>
    <dbReference type="NCBI Taxonomy" id="554055"/>
    <lineage>
        <taxon>Eukaryota</taxon>
        <taxon>Viridiplantae</taxon>
        <taxon>Chlorophyta</taxon>
        <taxon>core chlorophytes</taxon>
        <taxon>Trebouxiophyceae</taxon>
        <taxon>Chlorellales</taxon>
        <taxon>Chlorellaceae</taxon>
        <taxon>Chlorella clade</taxon>
        <taxon>Micractinium</taxon>
    </lineage>
</organism>
<dbReference type="EMBL" id="LHPF02000001">
    <property type="protein sequence ID" value="PSC76380.1"/>
    <property type="molecule type" value="Genomic_DNA"/>
</dbReference>
<feature type="region of interest" description="Disordered" evidence="1">
    <location>
        <begin position="1"/>
        <end position="62"/>
    </location>
</feature>
<accession>A0A2P6VQN5</accession>
<comment type="caution">
    <text evidence="2">The sequence shown here is derived from an EMBL/GenBank/DDBJ whole genome shotgun (WGS) entry which is preliminary data.</text>
</comment>
<feature type="compositionally biased region" description="Low complexity" evidence="1">
    <location>
        <begin position="21"/>
        <end position="50"/>
    </location>
</feature>
<proteinExistence type="predicted"/>
<evidence type="ECO:0000313" key="2">
    <source>
        <dbReference type="EMBL" id="PSC76380.1"/>
    </source>
</evidence>
<feature type="compositionally biased region" description="Gly residues" evidence="1">
    <location>
        <begin position="399"/>
        <end position="420"/>
    </location>
</feature>
<evidence type="ECO:0000313" key="3">
    <source>
        <dbReference type="Proteomes" id="UP000239649"/>
    </source>
</evidence>
<feature type="compositionally biased region" description="Low complexity" evidence="1">
    <location>
        <begin position="546"/>
        <end position="555"/>
    </location>
</feature>
<reference evidence="2 3" key="1">
    <citation type="journal article" date="2018" name="Plant J.">
        <title>Genome sequences of Chlorella sorokiniana UTEX 1602 and Micractinium conductrix SAG 241.80: implications to maltose excretion by a green alga.</title>
        <authorList>
            <person name="Arriola M.B."/>
            <person name="Velmurugan N."/>
            <person name="Zhang Y."/>
            <person name="Plunkett M.H."/>
            <person name="Hondzo H."/>
            <person name="Barney B.M."/>
        </authorList>
    </citation>
    <scope>NUCLEOTIDE SEQUENCE [LARGE SCALE GENOMIC DNA]</scope>
    <source>
        <strain evidence="2 3">SAG 241.80</strain>
    </source>
</reference>
<keyword evidence="3" id="KW-1185">Reference proteome</keyword>
<dbReference type="OrthoDB" id="521297at2759"/>
<dbReference type="AlphaFoldDB" id="A0A2P6VQN5"/>
<name>A0A2P6VQN5_9CHLO</name>
<feature type="region of interest" description="Disordered" evidence="1">
    <location>
        <begin position="539"/>
        <end position="594"/>
    </location>
</feature>
<feature type="region of interest" description="Disordered" evidence="1">
    <location>
        <begin position="99"/>
        <end position="138"/>
    </location>
</feature>
<protein>
    <submittedName>
        <fullName evidence="2">Uncharacterized protein</fullName>
    </submittedName>
</protein>
<gene>
    <name evidence="2" type="ORF">C2E20_0180</name>
</gene>
<feature type="region of interest" description="Disordered" evidence="1">
    <location>
        <begin position="399"/>
        <end position="427"/>
    </location>
</feature>
<sequence>MADSGLGEDGFSQEALFRLFSEQSEQPEQQAASGAASASPAAAAAAAAPSSLPPAERPGKRARLHPQGYWAQQLGESSAAATSSQVAAGVAHAQAARAAAGGGRGRGRGRGRGHCGVQSTALPTRGSGLEPRALPGDADAPAMAAMQDREDQAHKGSRSTLNGKYDMVDFFLFKLHKWDPERKYVSPSLGTDLGHAQDGPKLAINAWRWARDGFPHFFLNAKEELGLKQDRKPPESLTWGYLSSFHTALSHKYKAARQTANPDIAILKEPLLQFESYKDSYDAARRYLTGGKGHVNLEGADPQAGTHADTEYADFVAVIRLLVLSGKLVDAREASEFAMMQQAAAAASSPHQPHLTHMLGAMAGAAAVQPQLSAGVHNRFLSLTSGAAMVPSSAIGGGIGPGSGGGGGDGSGGSGAGGGGGKRKMASQRPLPALSWFDKNGGLVALWKWYTTIDDDSSLSYRDQEEQCTRGKTPAWRQRFDKRRWQEVKKLLDFIQGQYKKRVGTREGTVSEALLARILEEERGATGFTTLVKQLQRQAGKKGKQGQHAVPAAAEAVEEGATEGDQPAATDEEAAAEGAASAGGEGEAVTAASS</sequence>
<dbReference type="Proteomes" id="UP000239649">
    <property type="component" value="Unassembled WGS sequence"/>
</dbReference>